<dbReference type="PATRIC" id="fig|279113.9.peg.3365"/>
<protein>
    <recommendedName>
        <fullName evidence="2">DUF2157 domain-containing protein</fullName>
    </recommendedName>
</protein>
<evidence type="ECO:0000313" key="4">
    <source>
        <dbReference type="Proteomes" id="UP000074561"/>
    </source>
</evidence>
<gene>
    <name evidence="3" type="ORF">CPter91_3407</name>
</gene>
<organism evidence="3 4">
    <name type="scientific">Collimonas pratensis</name>
    <dbReference type="NCBI Taxonomy" id="279113"/>
    <lineage>
        <taxon>Bacteria</taxon>
        <taxon>Pseudomonadati</taxon>
        <taxon>Pseudomonadota</taxon>
        <taxon>Betaproteobacteria</taxon>
        <taxon>Burkholderiales</taxon>
        <taxon>Oxalobacteraceae</taxon>
        <taxon>Collimonas</taxon>
    </lineage>
</organism>
<dbReference type="OrthoDB" id="327621at2"/>
<feature type="transmembrane region" description="Helical" evidence="1">
    <location>
        <begin position="126"/>
        <end position="143"/>
    </location>
</feature>
<dbReference type="InterPro" id="IPR018677">
    <property type="entry name" value="DUF2157"/>
</dbReference>
<dbReference type="KEGG" id="cpra:CPter91_3407"/>
<evidence type="ECO:0000259" key="2">
    <source>
        <dbReference type="Pfam" id="PF09925"/>
    </source>
</evidence>
<feature type="transmembrane region" description="Helical" evidence="1">
    <location>
        <begin position="44"/>
        <end position="65"/>
    </location>
</feature>
<sequence>MNARSILDHWQDSGELDQAGYRRALLALHLAPDTERWRQLAARLLLVGGALCLLAGVLMAFASNWLTWPRLMRVGIAEAGWLALLAWAFFARPDSDGRRWALFAVAAMSGIWLAVIGQTYQTGADTWQLFALWAALALPWALLANFAPLWGLWIVIVSLALQLWLPHAPWRPALSAWSLFDEINLPLIGFWLAALALAERLQSAAAPWTARILPRLLGLALALLLTVQASMVLAGEHQHVFNLSSSTSGAVIVSLWLACVLAALYFYLRRRDLLLLALPLFSVWVAVLAWVVGAAHGDDWLYPVSILAIAGLGLIGWWLHGRNQAWQAAPLPALTEAAQ</sequence>
<keyword evidence="1" id="KW-0472">Membrane</keyword>
<feature type="transmembrane region" description="Helical" evidence="1">
    <location>
        <begin position="247"/>
        <end position="268"/>
    </location>
</feature>
<dbReference type="EMBL" id="CP013234">
    <property type="protein sequence ID" value="AMP05733.1"/>
    <property type="molecule type" value="Genomic_DNA"/>
</dbReference>
<dbReference type="Pfam" id="PF09925">
    <property type="entry name" value="DUF2157"/>
    <property type="match status" value="1"/>
</dbReference>
<feature type="transmembrane region" description="Helical" evidence="1">
    <location>
        <begin position="213"/>
        <end position="235"/>
    </location>
</feature>
<feature type="transmembrane region" description="Helical" evidence="1">
    <location>
        <begin position="102"/>
        <end position="120"/>
    </location>
</feature>
<keyword evidence="1" id="KW-1133">Transmembrane helix</keyword>
<feature type="transmembrane region" description="Helical" evidence="1">
    <location>
        <begin position="71"/>
        <end position="90"/>
    </location>
</feature>
<dbReference type="AlphaFoldDB" id="A0A127Q6S2"/>
<keyword evidence="1" id="KW-0812">Transmembrane</keyword>
<evidence type="ECO:0000313" key="3">
    <source>
        <dbReference type="EMBL" id="AMP05733.1"/>
    </source>
</evidence>
<accession>A0A127Q6S2</accession>
<proteinExistence type="predicted"/>
<dbReference type="Proteomes" id="UP000074561">
    <property type="component" value="Chromosome"/>
</dbReference>
<feature type="transmembrane region" description="Helical" evidence="1">
    <location>
        <begin position="273"/>
        <end position="294"/>
    </location>
</feature>
<feature type="domain" description="DUF2157" evidence="2">
    <location>
        <begin position="9"/>
        <end position="150"/>
    </location>
</feature>
<name>A0A127Q6S2_9BURK</name>
<feature type="transmembrane region" description="Helical" evidence="1">
    <location>
        <begin position="300"/>
        <end position="319"/>
    </location>
</feature>
<dbReference type="STRING" id="279113.CPter91_3407"/>
<evidence type="ECO:0000256" key="1">
    <source>
        <dbReference type="SAM" id="Phobius"/>
    </source>
</evidence>
<dbReference type="RefSeq" id="WP_061941842.1">
    <property type="nucleotide sequence ID" value="NZ_CP013234.1"/>
</dbReference>
<reference evidence="3 4" key="1">
    <citation type="submission" date="2015-11" db="EMBL/GenBank/DDBJ databases">
        <title>Exploring the genomic traits of fungus-feeding bacterial genus Collimonas.</title>
        <authorList>
            <person name="Song C."/>
            <person name="Schmidt R."/>
            <person name="de Jager V."/>
            <person name="Krzyzanowska D."/>
            <person name="Jongedijk E."/>
            <person name="Cankar K."/>
            <person name="Beekwilder J."/>
            <person name="van Veen A."/>
            <person name="de Boer W."/>
            <person name="van Veen J.A."/>
            <person name="Garbeva P."/>
        </authorList>
    </citation>
    <scope>NUCLEOTIDE SEQUENCE [LARGE SCALE GENOMIC DNA]</scope>
    <source>
        <strain evidence="3 4">Ter91</strain>
    </source>
</reference>